<organism evidence="2 3">
    <name type="scientific">Collybia nuda</name>
    <dbReference type="NCBI Taxonomy" id="64659"/>
    <lineage>
        <taxon>Eukaryota</taxon>
        <taxon>Fungi</taxon>
        <taxon>Dikarya</taxon>
        <taxon>Basidiomycota</taxon>
        <taxon>Agaricomycotina</taxon>
        <taxon>Agaricomycetes</taxon>
        <taxon>Agaricomycetidae</taxon>
        <taxon>Agaricales</taxon>
        <taxon>Tricholomatineae</taxon>
        <taxon>Clitocybaceae</taxon>
        <taxon>Collybia</taxon>
    </lineage>
</organism>
<gene>
    <name evidence="2" type="ORF">BDZ94DRAFT_1268968</name>
</gene>
<feature type="transmembrane region" description="Helical" evidence="1">
    <location>
        <begin position="268"/>
        <end position="289"/>
    </location>
</feature>
<proteinExistence type="predicted"/>
<comment type="caution">
    <text evidence="2">The sequence shown here is derived from an EMBL/GenBank/DDBJ whole genome shotgun (WGS) entry which is preliminary data.</text>
</comment>
<protein>
    <submittedName>
        <fullName evidence="2">Uncharacterized protein</fullName>
    </submittedName>
</protein>
<sequence length="403" mass="44774">MASIICNNKSHMPLLVYKKRQPSQKYCLILDRSPSFTVPMTPQEAAIVHNFGNSVLINSVFLLPESLLYGVFIYLFAQSTTIFMRRGLRSWSSRILFTISLMSFILMGIHWTTYSAGLFISIKALVIDDPASFGDSKRLAGLGRQVFHIDVIENVVDQLPIYISDGIVIWRAWVLFSDDIWIMAVPGALFLGTIGTGLTYLSYMTSPLAFRAVQLREPVLPMKLVTANLALSFATNMVATLLIGYKLWVHRKSPRIKAIGSLSSAQKVLIALIESGTAYCTLQLVRTVLYCYPGPILSNQFYASGIVLSLATVATTMYPTVVIMLVNQQRTLVECFGLDAGLRGRGNPRDEEIRVATPGHLSFAHSTVWGTTQTNTASTSAQWFRVSPAEQKIEDRQIKTVPF</sequence>
<keyword evidence="1" id="KW-0812">Transmembrane</keyword>
<name>A0A9P5XYR3_9AGAR</name>
<evidence type="ECO:0000256" key="1">
    <source>
        <dbReference type="SAM" id="Phobius"/>
    </source>
</evidence>
<accession>A0A9P5XYR3</accession>
<feature type="transmembrane region" description="Helical" evidence="1">
    <location>
        <begin position="95"/>
        <end position="114"/>
    </location>
</feature>
<dbReference type="OrthoDB" id="2744793at2759"/>
<evidence type="ECO:0000313" key="3">
    <source>
        <dbReference type="Proteomes" id="UP000807353"/>
    </source>
</evidence>
<keyword evidence="1" id="KW-0472">Membrane</keyword>
<keyword evidence="3" id="KW-1185">Reference proteome</keyword>
<feature type="transmembrane region" description="Helical" evidence="1">
    <location>
        <begin position="66"/>
        <end position="83"/>
    </location>
</feature>
<dbReference type="Proteomes" id="UP000807353">
    <property type="component" value="Unassembled WGS sequence"/>
</dbReference>
<keyword evidence="1" id="KW-1133">Transmembrane helix</keyword>
<evidence type="ECO:0000313" key="2">
    <source>
        <dbReference type="EMBL" id="KAF9459178.1"/>
    </source>
</evidence>
<reference evidence="2" key="1">
    <citation type="submission" date="2020-11" db="EMBL/GenBank/DDBJ databases">
        <authorList>
            <consortium name="DOE Joint Genome Institute"/>
            <person name="Ahrendt S."/>
            <person name="Riley R."/>
            <person name="Andreopoulos W."/>
            <person name="Labutti K."/>
            <person name="Pangilinan J."/>
            <person name="Ruiz-Duenas F.J."/>
            <person name="Barrasa J.M."/>
            <person name="Sanchez-Garcia M."/>
            <person name="Camarero S."/>
            <person name="Miyauchi S."/>
            <person name="Serrano A."/>
            <person name="Linde D."/>
            <person name="Babiker R."/>
            <person name="Drula E."/>
            <person name="Ayuso-Fernandez I."/>
            <person name="Pacheco R."/>
            <person name="Padilla G."/>
            <person name="Ferreira P."/>
            <person name="Barriuso J."/>
            <person name="Kellner H."/>
            <person name="Castanera R."/>
            <person name="Alfaro M."/>
            <person name="Ramirez L."/>
            <person name="Pisabarro A.G."/>
            <person name="Kuo A."/>
            <person name="Tritt A."/>
            <person name="Lipzen A."/>
            <person name="He G."/>
            <person name="Yan M."/>
            <person name="Ng V."/>
            <person name="Cullen D."/>
            <person name="Martin F."/>
            <person name="Rosso M.-N."/>
            <person name="Henrissat B."/>
            <person name="Hibbett D."/>
            <person name="Martinez A.T."/>
            <person name="Grigoriev I.V."/>
        </authorList>
    </citation>
    <scope>NUCLEOTIDE SEQUENCE</scope>
    <source>
        <strain evidence="2">CBS 247.69</strain>
    </source>
</reference>
<feature type="transmembrane region" description="Helical" evidence="1">
    <location>
        <begin position="301"/>
        <end position="326"/>
    </location>
</feature>
<feature type="transmembrane region" description="Helical" evidence="1">
    <location>
        <begin position="180"/>
        <end position="203"/>
    </location>
</feature>
<dbReference type="AlphaFoldDB" id="A0A9P5XYR3"/>
<dbReference type="EMBL" id="MU150322">
    <property type="protein sequence ID" value="KAF9459178.1"/>
    <property type="molecule type" value="Genomic_DNA"/>
</dbReference>
<feature type="transmembrane region" description="Helical" evidence="1">
    <location>
        <begin position="224"/>
        <end position="248"/>
    </location>
</feature>